<dbReference type="AlphaFoldDB" id="T1KGS7"/>
<proteinExistence type="predicted"/>
<dbReference type="EnsemblMetazoa" id="tetur11g01860.1">
    <property type="protein sequence ID" value="tetur11g01860.1"/>
    <property type="gene ID" value="tetur11g01860"/>
</dbReference>
<evidence type="ECO:0000313" key="2">
    <source>
        <dbReference type="Proteomes" id="UP000015104"/>
    </source>
</evidence>
<dbReference type="SUPFAM" id="SSF52047">
    <property type="entry name" value="RNI-like"/>
    <property type="match status" value="1"/>
</dbReference>
<reference evidence="2" key="1">
    <citation type="submission" date="2011-08" db="EMBL/GenBank/DDBJ databases">
        <authorList>
            <person name="Rombauts S."/>
        </authorList>
    </citation>
    <scope>NUCLEOTIDE SEQUENCE</scope>
    <source>
        <strain evidence="2">London</strain>
    </source>
</reference>
<organism evidence="1 2">
    <name type="scientific">Tetranychus urticae</name>
    <name type="common">Two-spotted spider mite</name>
    <dbReference type="NCBI Taxonomy" id="32264"/>
    <lineage>
        <taxon>Eukaryota</taxon>
        <taxon>Metazoa</taxon>
        <taxon>Ecdysozoa</taxon>
        <taxon>Arthropoda</taxon>
        <taxon>Chelicerata</taxon>
        <taxon>Arachnida</taxon>
        <taxon>Acari</taxon>
        <taxon>Acariformes</taxon>
        <taxon>Trombidiformes</taxon>
        <taxon>Prostigmata</taxon>
        <taxon>Eleutherengona</taxon>
        <taxon>Raphignathae</taxon>
        <taxon>Tetranychoidea</taxon>
        <taxon>Tetranychidae</taxon>
        <taxon>Tetranychus</taxon>
    </lineage>
</organism>
<accession>T1KGS7</accession>
<sequence>MEDIMLCDYADDDEVQCVKIVKKPNITNLNDYADVDDDEIQCTKTILWIKENDPERIKPNAVRKRARTSTKPKHIIDLNEDFLKGMETCRVLDLRGLTYKILNENDILQFVSKANKLKDLIQEGFYFSEEIMKQCPDLLEYVRLCKLKQLKIHGYRLDDLIRNNRYLYKLKRLNISGRSVGMYNEPILMKLKILKMSLRVCAYLLIKSNKHIVSGSTVNYNMRDLVLIYCRQMDLNVNKNGAH</sequence>
<dbReference type="Proteomes" id="UP000015104">
    <property type="component" value="Unassembled WGS sequence"/>
</dbReference>
<evidence type="ECO:0000313" key="1">
    <source>
        <dbReference type="EnsemblMetazoa" id="tetur11g01860.1"/>
    </source>
</evidence>
<keyword evidence="2" id="KW-1185">Reference proteome</keyword>
<protein>
    <submittedName>
        <fullName evidence="1">Uncharacterized protein</fullName>
    </submittedName>
</protein>
<dbReference type="EMBL" id="CAEY01000071">
    <property type="status" value="NOT_ANNOTATED_CDS"/>
    <property type="molecule type" value="Genomic_DNA"/>
</dbReference>
<name>T1KGS7_TETUR</name>
<reference evidence="1" key="2">
    <citation type="submission" date="2015-06" db="UniProtKB">
        <authorList>
            <consortium name="EnsemblMetazoa"/>
        </authorList>
    </citation>
    <scope>IDENTIFICATION</scope>
</reference>
<dbReference type="HOGENOM" id="CLU_1143846_0_0_1"/>